<reference evidence="1" key="1">
    <citation type="submission" date="2016-08" db="EMBL/GenBank/DDBJ databases">
        <title>Draft genome of Fabibacter sp. strain SK-8.</title>
        <authorList>
            <person name="Wong S.-K."/>
            <person name="Hamasaki K."/>
            <person name="Yoshizawa S."/>
        </authorList>
    </citation>
    <scope>NUCLEOTIDE SEQUENCE [LARGE SCALE GENOMIC DNA]</scope>
    <source>
        <strain evidence="1">SK-8</strain>
    </source>
</reference>
<proteinExistence type="predicted"/>
<dbReference type="Proteomes" id="UP000095552">
    <property type="component" value="Unassembled WGS sequence"/>
</dbReference>
<protein>
    <submittedName>
        <fullName evidence="1">Uncharacterized protein</fullName>
    </submittedName>
</protein>
<evidence type="ECO:0000313" key="1">
    <source>
        <dbReference type="EMBL" id="OEK04235.1"/>
    </source>
</evidence>
<dbReference type="AlphaFoldDB" id="A0A1E5SYP5"/>
<organism evidence="1 2">
    <name type="scientific">Roseivirga misakiensis</name>
    <dbReference type="NCBI Taxonomy" id="1563681"/>
    <lineage>
        <taxon>Bacteria</taxon>
        <taxon>Pseudomonadati</taxon>
        <taxon>Bacteroidota</taxon>
        <taxon>Cytophagia</taxon>
        <taxon>Cytophagales</taxon>
        <taxon>Roseivirgaceae</taxon>
        <taxon>Roseivirga</taxon>
    </lineage>
</organism>
<evidence type="ECO:0000313" key="2">
    <source>
        <dbReference type="Proteomes" id="UP000095552"/>
    </source>
</evidence>
<comment type="caution">
    <text evidence="1">The sequence shown here is derived from an EMBL/GenBank/DDBJ whole genome shotgun (WGS) entry which is preliminary data.</text>
</comment>
<dbReference type="EMBL" id="MDGQ01000005">
    <property type="protein sequence ID" value="OEK04235.1"/>
    <property type="molecule type" value="Genomic_DNA"/>
</dbReference>
<keyword evidence="2" id="KW-1185">Reference proteome</keyword>
<gene>
    <name evidence="1" type="ORF">BFP71_12180</name>
</gene>
<sequence length="100" mass="11616">MLRVELESDRLRFNQQGSLIAHSDSEIEISILCFTQPPRPPKLSPCSECGDFQIESGQRFFFTPNPILFRENEGYLELTIRNTEGEVWRHRINIEPPLIA</sequence>
<name>A0A1E5SYP5_9BACT</name>
<dbReference type="STRING" id="1563681.BFP71_12180"/>
<accession>A0A1E5SYP5</accession>